<dbReference type="PANTHER" id="PTHR47331:SF4">
    <property type="entry name" value="PEPTIDASE S1 DOMAIN-CONTAINING PROTEIN"/>
    <property type="match status" value="1"/>
</dbReference>
<evidence type="ECO:0000313" key="3">
    <source>
        <dbReference type="EMBL" id="KAK6762756.1"/>
    </source>
</evidence>
<dbReference type="PROSITE" id="PS50994">
    <property type="entry name" value="INTEGRASE"/>
    <property type="match status" value="1"/>
</dbReference>
<name>A0ABR1EJ92_NECAM</name>
<dbReference type="Pfam" id="PF17921">
    <property type="entry name" value="Integrase_H2C2"/>
    <property type="match status" value="1"/>
</dbReference>
<dbReference type="SUPFAM" id="SSF56672">
    <property type="entry name" value="DNA/RNA polymerases"/>
    <property type="match status" value="1"/>
</dbReference>
<evidence type="ECO:0000256" key="1">
    <source>
        <dbReference type="SAM" id="MobiDB-lite"/>
    </source>
</evidence>
<comment type="caution">
    <text evidence="3">The sequence shown here is derived from an EMBL/GenBank/DDBJ whole genome shotgun (WGS) entry which is preliminary data.</text>
</comment>
<dbReference type="InterPro" id="IPR041588">
    <property type="entry name" value="Integrase_H2C2"/>
</dbReference>
<protein>
    <recommendedName>
        <fullName evidence="2">Integrase catalytic domain-containing protein</fullName>
    </recommendedName>
</protein>
<feature type="region of interest" description="Disordered" evidence="1">
    <location>
        <begin position="1415"/>
        <end position="1443"/>
    </location>
</feature>
<accession>A0ABR1EJ92</accession>
<evidence type="ECO:0000259" key="2">
    <source>
        <dbReference type="PROSITE" id="PS50994"/>
    </source>
</evidence>
<dbReference type="Gene3D" id="3.30.420.10">
    <property type="entry name" value="Ribonuclease H-like superfamily/Ribonuclease H"/>
    <property type="match status" value="1"/>
</dbReference>
<sequence length="1587" mass="182241">MTATLDPQPSMVTMIQTLTNEEEDLQRRDRYWTMDSAGVCEFTGTKDAEKSAINDKVLQFFNDTIEKRDDGYYVRLPFKQDHPPLPTNKAIAFKRLESVLKMLKSNAELLEDYDDTFKTQLDNGIIEEIPEEQEEGDVIHYIPHQPVITPHKETTKLRIVFDASSHLKDCPSLNDVLYQGTLILPELYAMLLRFRVPKYVITSDVEKAFLQVHLHELDRDATRFFWVRDYKKDPTEDNILTYRFASVTFGLNVSPFLLGATEDFRRHGYESTRITIKGPFHLGRHPKEAYVTSRVQKILGITWDSDKDIISIRCDFPSTHHLTKRIVARQIASIYDPFGWLVPLLTQPKRFQQDLWKQKFAWDTVLPKKIKEEWDTITNNAHGFQQSFSRQFFTKPECGSLAIFADASGIAMSTCAYIFTVNQSTLVMAKCKLPSIKSRPTIPKMEMNALTLATRLAFSIFQAMETRLIKRPWDIYIFSDSQIALAWLSTSTNDTGLGLLVNNRLKEMRKIVKALNEAGVAVQFKSVQTTENPADAGTRGLTKSQLAQDLWWNGSNFLRDLITTWLAPTYHINLGDPQVVLPDAGNVHAVIAREEYELVTSILDWDRFSSFNKAKQVTVRVLIFVRKLVDKLPTERKNTALERVPELKHIPYSLDNIGGNAVSASRRALIRNHQSIHLQQDYRKSMENTLRLFKDSEGIWRSKGRVGNSALDNDAKNPAFITPKTALADLIIKEAHGTFHRGVEHTIATVRLQYWIPKLRQQVRHIVKNCVKCRRFNGLPYAYPATDDLPDRRVIRSHPFQHIGLDFFDLPVTKEGSEQIKTYGCIFTCTVTRMIHLELVLSMSTEDFLNALRRFIARRGVPTTITSDNAPTFLLSAEILATGATTPPVNSIIRNTVAQLEIEWKNITLYAPWQGGFYERLIKSIKHALYKSLKGKPHHSIDNLRTVLTEIEACLSSRPLTYQGSELDTLSSIRPIDFLQHDLILTFPYDATSSEDDTDYLPPERTRALATKREAAQALQSSCQYTEHFWNVWQQNYLTSLREMHRKYISSQRHHHLIPKTNAGRDGQIREVELVTSTERKIKRPINLIVPLELDDDTATLDNGDPTAAVQEDVAYAESRHYNLRPRQPVSYTNNVEHGYEELARLRRICNAIPTLPKPVVVYNKIIHGSVTLQITVRSMNNLRDRLKAVRTSDKGWQECLTQLELVETIRDKLHVEFALIRSDLRTLYAVIALLIATDAISKRQWDELINRPQYDDVGKPATVNQGKLELTISDQIDLLEETRLSILEMRQEFLEEEKRETQRFQTSVLASLKNLHDTVEKGFANVNQDSHETVNPENFKLTIQQEIAIAESAHLAEGIKAAIDDAIAKLSRTESYDITSAASTESSSQNPSQEHSCEGEGIIEEMHEERDEIPRLVGDDDSDEESEQMEEEEGNIIRDNEQFREGFDAMEEEDEEEPEDEEALRLAAQRAQRRRQIENEIHQTEQGVFDLEDIVNLLDQEQSCAPRNYERGAIQRDDERTLRCVFCGRIGDHYSDSCIAHRSIMERRLILDALRRSLESRRMALESRRMALDKIRELQRELQELN</sequence>
<dbReference type="EMBL" id="JAVFWL010000006">
    <property type="protein sequence ID" value="KAK6762756.1"/>
    <property type="molecule type" value="Genomic_DNA"/>
</dbReference>
<gene>
    <name evidence="3" type="primary">Necator_chrX.g23625</name>
    <name evidence="3" type="ORF">RB195_023461</name>
</gene>
<dbReference type="InterPro" id="IPR008042">
    <property type="entry name" value="Retrotrans_Pao"/>
</dbReference>
<dbReference type="Pfam" id="PF05380">
    <property type="entry name" value="Peptidase_A17"/>
    <property type="match status" value="1"/>
</dbReference>
<dbReference type="InterPro" id="IPR012337">
    <property type="entry name" value="RNaseH-like_sf"/>
</dbReference>
<feature type="region of interest" description="Disordered" evidence="1">
    <location>
        <begin position="1380"/>
        <end position="1399"/>
    </location>
</feature>
<evidence type="ECO:0000313" key="4">
    <source>
        <dbReference type="Proteomes" id="UP001303046"/>
    </source>
</evidence>
<dbReference type="PANTHER" id="PTHR47331">
    <property type="entry name" value="PHD-TYPE DOMAIN-CONTAINING PROTEIN"/>
    <property type="match status" value="1"/>
</dbReference>
<dbReference type="InterPro" id="IPR036397">
    <property type="entry name" value="RNaseH_sf"/>
</dbReference>
<keyword evidence="4" id="KW-1185">Reference proteome</keyword>
<dbReference type="InterPro" id="IPR043502">
    <property type="entry name" value="DNA/RNA_pol_sf"/>
</dbReference>
<dbReference type="Gene3D" id="1.10.340.70">
    <property type="match status" value="1"/>
</dbReference>
<dbReference type="InterPro" id="IPR001584">
    <property type="entry name" value="Integrase_cat-core"/>
</dbReference>
<proteinExistence type="predicted"/>
<feature type="compositionally biased region" description="Acidic residues" evidence="1">
    <location>
        <begin position="1420"/>
        <end position="1435"/>
    </location>
</feature>
<dbReference type="Proteomes" id="UP001303046">
    <property type="component" value="Unassembled WGS sequence"/>
</dbReference>
<reference evidence="3 4" key="1">
    <citation type="submission" date="2023-08" db="EMBL/GenBank/DDBJ databases">
        <title>A Necator americanus chromosomal reference genome.</title>
        <authorList>
            <person name="Ilik V."/>
            <person name="Petrzelkova K.J."/>
            <person name="Pardy F."/>
            <person name="Fuh T."/>
            <person name="Niatou-Singa F.S."/>
            <person name="Gouil Q."/>
            <person name="Baker L."/>
            <person name="Ritchie M.E."/>
            <person name="Jex A.R."/>
            <person name="Gazzola D."/>
            <person name="Li H."/>
            <person name="Toshio Fujiwara R."/>
            <person name="Zhan B."/>
            <person name="Aroian R.V."/>
            <person name="Pafco B."/>
            <person name="Schwarz E.M."/>
        </authorList>
    </citation>
    <scope>NUCLEOTIDE SEQUENCE [LARGE SCALE GENOMIC DNA]</scope>
    <source>
        <strain evidence="3 4">Aroian</strain>
        <tissue evidence="3">Whole animal</tissue>
    </source>
</reference>
<feature type="domain" description="Integrase catalytic" evidence="2">
    <location>
        <begin position="795"/>
        <end position="983"/>
    </location>
</feature>
<organism evidence="3 4">
    <name type="scientific">Necator americanus</name>
    <name type="common">Human hookworm</name>
    <dbReference type="NCBI Taxonomy" id="51031"/>
    <lineage>
        <taxon>Eukaryota</taxon>
        <taxon>Metazoa</taxon>
        <taxon>Ecdysozoa</taxon>
        <taxon>Nematoda</taxon>
        <taxon>Chromadorea</taxon>
        <taxon>Rhabditida</taxon>
        <taxon>Rhabditina</taxon>
        <taxon>Rhabditomorpha</taxon>
        <taxon>Strongyloidea</taxon>
        <taxon>Ancylostomatidae</taxon>
        <taxon>Bunostominae</taxon>
        <taxon>Necator</taxon>
    </lineage>
</organism>
<feature type="compositionally biased region" description="Polar residues" evidence="1">
    <location>
        <begin position="1380"/>
        <end position="1395"/>
    </location>
</feature>
<dbReference type="SUPFAM" id="SSF53098">
    <property type="entry name" value="Ribonuclease H-like"/>
    <property type="match status" value="1"/>
</dbReference>